<protein>
    <submittedName>
        <fullName evidence="2">Uncharacterized protein</fullName>
    </submittedName>
</protein>
<reference evidence="3" key="1">
    <citation type="submission" date="2023-08" db="EMBL/GenBank/DDBJ databases">
        <title>Rhodospirillaceae gen. nov., a novel taxon isolated from the Yangtze River Yuezi River estuary sludge.</title>
        <authorList>
            <person name="Ruan L."/>
        </authorList>
    </citation>
    <scope>NUCLEOTIDE SEQUENCE [LARGE SCALE GENOMIC DNA]</scope>
    <source>
        <strain evidence="3">R-7</strain>
    </source>
</reference>
<dbReference type="Proteomes" id="UP001230156">
    <property type="component" value="Unassembled WGS sequence"/>
</dbReference>
<evidence type="ECO:0000313" key="3">
    <source>
        <dbReference type="Proteomes" id="UP001230156"/>
    </source>
</evidence>
<sequence>MVRLPRVCLCCKSLFDSAWAGERVCLRCKGTTAWRNGGSVAASNFGQSASRSGRKGSS</sequence>
<proteinExistence type="predicted"/>
<accession>A0ABU0YQD6</accession>
<dbReference type="RefSeq" id="WP_379958527.1">
    <property type="nucleotide sequence ID" value="NZ_JAUYVI010000006.1"/>
</dbReference>
<feature type="region of interest" description="Disordered" evidence="1">
    <location>
        <begin position="38"/>
        <end position="58"/>
    </location>
</feature>
<feature type="compositionally biased region" description="Polar residues" evidence="1">
    <location>
        <begin position="41"/>
        <end position="51"/>
    </location>
</feature>
<comment type="caution">
    <text evidence="2">The sequence shown here is derived from an EMBL/GenBank/DDBJ whole genome shotgun (WGS) entry which is preliminary data.</text>
</comment>
<dbReference type="EMBL" id="JAUYVI010000006">
    <property type="protein sequence ID" value="MDQ7249935.1"/>
    <property type="molecule type" value="Genomic_DNA"/>
</dbReference>
<name>A0ABU0YQD6_9PROT</name>
<organism evidence="2 3">
    <name type="scientific">Dongia sedimenti</name>
    <dbReference type="NCBI Taxonomy" id="3064282"/>
    <lineage>
        <taxon>Bacteria</taxon>
        <taxon>Pseudomonadati</taxon>
        <taxon>Pseudomonadota</taxon>
        <taxon>Alphaproteobacteria</taxon>
        <taxon>Rhodospirillales</taxon>
        <taxon>Dongiaceae</taxon>
        <taxon>Dongia</taxon>
    </lineage>
</organism>
<keyword evidence="3" id="KW-1185">Reference proteome</keyword>
<evidence type="ECO:0000256" key="1">
    <source>
        <dbReference type="SAM" id="MobiDB-lite"/>
    </source>
</evidence>
<gene>
    <name evidence="2" type="ORF">Q8A70_19760</name>
</gene>
<evidence type="ECO:0000313" key="2">
    <source>
        <dbReference type="EMBL" id="MDQ7249935.1"/>
    </source>
</evidence>